<evidence type="ECO:0000256" key="3">
    <source>
        <dbReference type="SAM" id="SignalP"/>
    </source>
</evidence>
<accession>A0ABV0GXS7</accession>
<evidence type="ECO:0000256" key="1">
    <source>
        <dbReference type="ARBA" id="ARBA00008853"/>
    </source>
</evidence>
<dbReference type="InterPro" id="IPR051262">
    <property type="entry name" value="SMP-30/CGR1_Lactonase"/>
</dbReference>
<evidence type="ECO:0000313" key="5">
    <source>
        <dbReference type="EMBL" id="MEO3943314.1"/>
    </source>
</evidence>
<evidence type="ECO:0000313" key="6">
    <source>
        <dbReference type="Proteomes" id="UP001448614"/>
    </source>
</evidence>
<evidence type="ECO:0000259" key="4">
    <source>
        <dbReference type="Pfam" id="PF08450"/>
    </source>
</evidence>
<protein>
    <submittedName>
        <fullName evidence="5">SMP-30/gluconolactonase/LRE family protein</fullName>
    </submittedName>
</protein>
<proteinExistence type="inferred from homology"/>
<dbReference type="SUPFAM" id="SSF63829">
    <property type="entry name" value="Calcium-dependent phosphotriesterase"/>
    <property type="match status" value="1"/>
</dbReference>
<keyword evidence="3" id="KW-0732">Signal</keyword>
<comment type="similarity">
    <text evidence="1">Belongs to the SMP-30/CGR1 family.</text>
</comment>
<reference evidence="5 6" key="1">
    <citation type="journal article" date="2024" name="Appl. Microbiol. Biotechnol.">
        <title>Biosynthetic gene clusters with biotechnological applications in novel Antarctic isolates from Actinomycetota.</title>
        <authorList>
            <person name="Bruna P."/>
            <person name="Nunez-Montero K."/>
            <person name="Contreras M.J."/>
            <person name="Leal K."/>
            <person name="Garcia M."/>
            <person name="Abanto M."/>
            <person name="Barrientos L."/>
        </authorList>
    </citation>
    <scope>NUCLEOTIDE SEQUENCE [LARGE SCALE GENOMIC DNA]</scope>
    <source>
        <strain evidence="5 6">Se16.17</strain>
    </source>
</reference>
<dbReference type="PANTHER" id="PTHR47572:SF4">
    <property type="entry name" value="LACTONASE DRP35"/>
    <property type="match status" value="1"/>
</dbReference>
<feature type="domain" description="SMP-30/Gluconolactonase/LRE-like region" evidence="4">
    <location>
        <begin position="58"/>
        <end position="311"/>
    </location>
</feature>
<dbReference type="Gene3D" id="2.120.10.30">
    <property type="entry name" value="TolB, C-terminal domain"/>
    <property type="match status" value="1"/>
</dbReference>
<comment type="caution">
    <text evidence="5">The sequence shown here is derived from an EMBL/GenBank/DDBJ whole genome shotgun (WGS) entry which is preliminary data.</text>
</comment>
<keyword evidence="2" id="KW-0378">Hydrolase</keyword>
<feature type="signal peptide" evidence="3">
    <location>
        <begin position="1"/>
        <end position="19"/>
    </location>
</feature>
<feature type="chain" id="PRO_5047536259" evidence="3">
    <location>
        <begin position="20"/>
        <end position="335"/>
    </location>
</feature>
<dbReference type="PANTHER" id="PTHR47572">
    <property type="entry name" value="LIPOPROTEIN-RELATED"/>
    <property type="match status" value="1"/>
</dbReference>
<gene>
    <name evidence="5" type="ORF">V3C41_19760</name>
</gene>
<evidence type="ECO:0000256" key="2">
    <source>
        <dbReference type="ARBA" id="ARBA00022801"/>
    </source>
</evidence>
<sequence>MNFIAVAVAVVLVLSGCTAGTSGEPGAGAEKPKPSDQIAKALANVTSVHPSTGMTLLEGPVVGPDGDLYFVDVTAPPGAPKVMALDVGSLEKRTIFTDGTSAVTSAQFSPRDGRLYLTDYLGTIISMTPEGKDQKVFHSGPVNGATLHADDISFDRAGNLYVTDAAGAQEPYWKPQGRLIRIDGTTAEPTVLADRLASPNGVAFTPGFDGLWMSLNTANQIDYIQLTDDGRGVSTAHPAIHVSAGMGQIDSLAVDADGNLYVGFHNRAAIIVFDATGQQKATISIPSKEGEIMSATNIAIKPGTKDAYVTASGKGGGWIHTFTALAEGIPQSNGG</sequence>
<dbReference type="EMBL" id="JBBMFV010000004">
    <property type="protein sequence ID" value="MEO3943314.1"/>
    <property type="molecule type" value="Genomic_DNA"/>
</dbReference>
<dbReference type="InterPro" id="IPR011042">
    <property type="entry name" value="6-blade_b-propeller_TolB-like"/>
</dbReference>
<dbReference type="RefSeq" id="WP_347783471.1">
    <property type="nucleotide sequence ID" value="NZ_JBBMFV010000004.1"/>
</dbReference>
<dbReference type="Proteomes" id="UP001448614">
    <property type="component" value="Unassembled WGS sequence"/>
</dbReference>
<name>A0ABV0GXS7_PAENI</name>
<organism evidence="5 6">
    <name type="scientific">Paenarthrobacter nicotinovorans</name>
    <name type="common">Arthrobacter nicotinovorans</name>
    <dbReference type="NCBI Taxonomy" id="29320"/>
    <lineage>
        <taxon>Bacteria</taxon>
        <taxon>Bacillati</taxon>
        <taxon>Actinomycetota</taxon>
        <taxon>Actinomycetes</taxon>
        <taxon>Micrococcales</taxon>
        <taxon>Micrococcaceae</taxon>
        <taxon>Paenarthrobacter</taxon>
    </lineage>
</organism>
<dbReference type="InterPro" id="IPR013658">
    <property type="entry name" value="SGL"/>
</dbReference>
<dbReference type="Pfam" id="PF08450">
    <property type="entry name" value="SGL"/>
    <property type="match status" value="1"/>
</dbReference>
<keyword evidence="6" id="KW-1185">Reference proteome</keyword>